<evidence type="ECO:0000256" key="2">
    <source>
        <dbReference type="ARBA" id="ARBA00008520"/>
    </source>
</evidence>
<dbReference type="PANTHER" id="PTHR43649:SF12">
    <property type="entry name" value="DIACETYLCHITOBIOSE BINDING PROTEIN DASA"/>
    <property type="match status" value="1"/>
</dbReference>
<protein>
    <submittedName>
        <fullName evidence="4">Sugar ABC transporter substrate-binding protein</fullName>
    </submittedName>
</protein>
<gene>
    <name evidence="4" type="ORF">CFB84_20025</name>
</gene>
<evidence type="ECO:0000313" key="5">
    <source>
        <dbReference type="Proteomes" id="UP000214600"/>
    </source>
</evidence>
<dbReference type="InterPro" id="IPR050490">
    <property type="entry name" value="Bact_solute-bd_prot1"/>
</dbReference>
<dbReference type="PANTHER" id="PTHR43649">
    <property type="entry name" value="ARABINOSE-BINDING PROTEIN-RELATED"/>
    <property type="match status" value="1"/>
</dbReference>
<dbReference type="EMBL" id="NKFA01000007">
    <property type="protein sequence ID" value="OXI43827.1"/>
    <property type="molecule type" value="Genomic_DNA"/>
</dbReference>
<reference evidence="5" key="1">
    <citation type="submission" date="2017-06" db="EMBL/GenBank/DDBJ databases">
        <authorList>
            <person name="LiPuma J."/>
            <person name="Spilker T."/>
        </authorList>
    </citation>
    <scope>NUCLEOTIDE SEQUENCE [LARGE SCALE GENOMIC DNA]</scope>
    <source>
        <strain evidence="5">AU17325</strain>
    </source>
</reference>
<dbReference type="RefSeq" id="WP_089451731.1">
    <property type="nucleotide sequence ID" value="NZ_NKFA01000007.1"/>
</dbReference>
<comment type="subcellular location">
    <subcellularLocation>
        <location evidence="1">Periplasm</location>
    </subcellularLocation>
</comment>
<sequence length="430" mass="46947">MKRLVVAALGSACLFAGPAFAETLTIATVNNGDMIRMQKLTGDFEKQNPDIHLQWLTLEENDLRTRVTTDIATKAGQIDIVTIGTYEAPIWAKLGWLKPLDELGTDYDVNDILPAVRSALSYGGKLYAAPFYGESSLVYYRKDLFKKAGIQMPESPTWDFLASAARKINDKANGISGICLRGKAGWGENMAFINTLTHSMGGHYFAEDWTPQLNKPVWKQALTYYTGVMKDAGPQGAVANGFNENLSLFQQGKCGIWIDSSVAAAFVTDSKQSKVAQDVGFTLTPKGNDAGNRGNWLWAWALAVPQSSKKTVAAEKFISWATGKRYIDLVADKYGWANVPPGTRKSLYENKKYLAAAPFAKITLDAMNAVTYKYPHESALFPVIPEYQGIGTQLGQSFSAVLIGNDTVDSALAKAQAATTRSLMRAGYLN</sequence>
<feature type="chain" id="PRO_5012669163" evidence="3">
    <location>
        <begin position="22"/>
        <end position="430"/>
    </location>
</feature>
<keyword evidence="3" id="KW-0732">Signal</keyword>
<dbReference type="Proteomes" id="UP000214600">
    <property type="component" value="Unassembled WGS sequence"/>
</dbReference>
<dbReference type="Pfam" id="PF01547">
    <property type="entry name" value="SBP_bac_1"/>
    <property type="match status" value="1"/>
</dbReference>
<comment type="similarity">
    <text evidence="2">Belongs to the bacterial solute-binding protein 1 family.</text>
</comment>
<reference evidence="4 5" key="2">
    <citation type="submission" date="2017-08" db="EMBL/GenBank/DDBJ databases">
        <title>WGS of novel Burkholderia cepaca complex species.</title>
        <authorList>
            <person name="Lipuma J."/>
            <person name="Spilker T."/>
        </authorList>
    </citation>
    <scope>NUCLEOTIDE SEQUENCE [LARGE SCALE GENOMIC DNA]</scope>
    <source>
        <strain evidence="4 5">AU17325</strain>
    </source>
</reference>
<dbReference type="SUPFAM" id="SSF53850">
    <property type="entry name" value="Periplasmic binding protein-like II"/>
    <property type="match status" value="1"/>
</dbReference>
<dbReference type="Gene3D" id="3.40.190.10">
    <property type="entry name" value="Periplasmic binding protein-like II"/>
    <property type="match status" value="2"/>
</dbReference>
<dbReference type="AlphaFoldDB" id="A0A228IN69"/>
<accession>A0A228IN69</accession>
<feature type="signal peptide" evidence="3">
    <location>
        <begin position="1"/>
        <end position="21"/>
    </location>
</feature>
<dbReference type="OrthoDB" id="9804061at2"/>
<dbReference type="CDD" id="cd13585">
    <property type="entry name" value="PBP2_TMBP_like"/>
    <property type="match status" value="1"/>
</dbReference>
<evidence type="ECO:0000256" key="3">
    <source>
        <dbReference type="SAM" id="SignalP"/>
    </source>
</evidence>
<organism evidence="4 5">
    <name type="scientific">Burkholderia aenigmatica</name>
    <dbReference type="NCBI Taxonomy" id="2015348"/>
    <lineage>
        <taxon>Bacteria</taxon>
        <taxon>Pseudomonadati</taxon>
        <taxon>Pseudomonadota</taxon>
        <taxon>Betaproteobacteria</taxon>
        <taxon>Burkholderiales</taxon>
        <taxon>Burkholderiaceae</taxon>
        <taxon>Burkholderia</taxon>
        <taxon>Burkholderia cepacia complex</taxon>
    </lineage>
</organism>
<evidence type="ECO:0000256" key="1">
    <source>
        <dbReference type="ARBA" id="ARBA00004418"/>
    </source>
</evidence>
<proteinExistence type="inferred from homology"/>
<name>A0A228IN69_9BURK</name>
<dbReference type="InterPro" id="IPR006059">
    <property type="entry name" value="SBP"/>
</dbReference>
<comment type="caution">
    <text evidence="4">The sequence shown here is derived from an EMBL/GenBank/DDBJ whole genome shotgun (WGS) entry which is preliminary data.</text>
</comment>
<evidence type="ECO:0000313" key="4">
    <source>
        <dbReference type="EMBL" id="OXI43827.1"/>
    </source>
</evidence>
<dbReference type="GO" id="GO:0042597">
    <property type="term" value="C:periplasmic space"/>
    <property type="evidence" value="ECO:0007669"/>
    <property type="project" value="UniProtKB-SubCell"/>
</dbReference>